<reference evidence="1" key="1">
    <citation type="journal article" date="2021" name="Front. Microbiol.">
        <title>Comprehensive Comparative Genomics and Phenotyping of Methylobacterium Species.</title>
        <authorList>
            <person name="Alessa O."/>
            <person name="Ogura Y."/>
            <person name="Fujitani Y."/>
            <person name="Takami H."/>
            <person name="Hayashi T."/>
            <person name="Sahin N."/>
            <person name="Tani A."/>
        </authorList>
    </citation>
    <scope>NUCLEOTIDE SEQUENCE</scope>
    <source>
        <strain evidence="1">DSM 19015</strain>
    </source>
</reference>
<sequence>MKTDGRQVCEVKVEGSWRLVTLDEVLTRYRMDRKRCPMCHGLVVVYGAYTPSARPILAHYRKHAGCSLNRETYSGTPSPHPKALT</sequence>
<keyword evidence="2" id="KW-1185">Reference proteome</keyword>
<evidence type="ECO:0000313" key="1">
    <source>
        <dbReference type="EMBL" id="GJD97580.1"/>
    </source>
</evidence>
<dbReference type="RefSeq" id="WP_238246642.1">
    <property type="nucleotide sequence ID" value="NZ_BPQP01000093.1"/>
</dbReference>
<protein>
    <recommendedName>
        <fullName evidence="3">Transposase</fullName>
    </recommendedName>
</protein>
<dbReference type="Proteomes" id="UP001055125">
    <property type="component" value="Unassembled WGS sequence"/>
</dbReference>
<proteinExistence type="predicted"/>
<accession>A0ABQ4S368</accession>
<name>A0ABQ4S368_9HYPH</name>
<evidence type="ECO:0000313" key="2">
    <source>
        <dbReference type="Proteomes" id="UP001055125"/>
    </source>
</evidence>
<evidence type="ECO:0008006" key="3">
    <source>
        <dbReference type="Google" id="ProtNLM"/>
    </source>
</evidence>
<gene>
    <name evidence="1" type="ORF">OCOJLMKI_4812</name>
</gene>
<dbReference type="EMBL" id="BPQP01000093">
    <property type="protein sequence ID" value="GJD97580.1"/>
    <property type="molecule type" value="Genomic_DNA"/>
</dbReference>
<reference evidence="1" key="2">
    <citation type="submission" date="2021-08" db="EMBL/GenBank/DDBJ databases">
        <authorList>
            <person name="Tani A."/>
            <person name="Ola A."/>
            <person name="Ogura Y."/>
            <person name="Katsura K."/>
            <person name="Hayashi T."/>
        </authorList>
    </citation>
    <scope>NUCLEOTIDE SEQUENCE</scope>
    <source>
        <strain evidence="1">DSM 19015</strain>
    </source>
</reference>
<organism evidence="1 2">
    <name type="scientific">Methylobacterium iners</name>
    <dbReference type="NCBI Taxonomy" id="418707"/>
    <lineage>
        <taxon>Bacteria</taxon>
        <taxon>Pseudomonadati</taxon>
        <taxon>Pseudomonadota</taxon>
        <taxon>Alphaproteobacteria</taxon>
        <taxon>Hyphomicrobiales</taxon>
        <taxon>Methylobacteriaceae</taxon>
        <taxon>Methylobacterium</taxon>
    </lineage>
</organism>
<comment type="caution">
    <text evidence="1">The sequence shown here is derived from an EMBL/GenBank/DDBJ whole genome shotgun (WGS) entry which is preliminary data.</text>
</comment>